<organism evidence="3 4">
    <name type="scientific">Sporormia fimetaria CBS 119925</name>
    <dbReference type="NCBI Taxonomy" id="1340428"/>
    <lineage>
        <taxon>Eukaryota</taxon>
        <taxon>Fungi</taxon>
        <taxon>Dikarya</taxon>
        <taxon>Ascomycota</taxon>
        <taxon>Pezizomycotina</taxon>
        <taxon>Dothideomycetes</taxon>
        <taxon>Pleosporomycetidae</taxon>
        <taxon>Pleosporales</taxon>
        <taxon>Sporormiaceae</taxon>
        <taxon>Sporormia</taxon>
    </lineage>
</organism>
<evidence type="ECO:0000259" key="2">
    <source>
        <dbReference type="PROSITE" id="PS50174"/>
    </source>
</evidence>
<dbReference type="Pfam" id="PF01585">
    <property type="entry name" value="G-patch"/>
    <property type="match status" value="1"/>
</dbReference>
<feature type="domain" description="G-patch" evidence="2">
    <location>
        <begin position="127"/>
        <end position="175"/>
    </location>
</feature>
<evidence type="ECO:0000313" key="3">
    <source>
        <dbReference type="EMBL" id="KAF2745156.1"/>
    </source>
</evidence>
<dbReference type="OrthoDB" id="20282at2759"/>
<dbReference type="SMART" id="SM00443">
    <property type="entry name" value="G_patch"/>
    <property type="match status" value="1"/>
</dbReference>
<accession>A0A6A6V5H5</accession>
<dbReference type="InterPro" id="IPR039146">
    <property type="entry name" value="GPANK1"/>
</dbReference>
<evidence type="ECO:0000256" key="1">
    <source>
        <dbReference type="SAM" id="MobiDB-lite"/>
    </source>
</evidence>
<dbReference type="InterPro" id="IPR000467">
    <property type="entry name" value="G_patch_dom"/>
</dbReference>
<evidence type="ECO:0000313" key="4">
    <source>
        <dbReference type="Proteomes" id="UP000799440"/>
    </source>
</evidence>
<feature type="region of interest" description="Disordered" evidence="1">
    <location>
        <begin position="1"/>
        <end position="30"/>
    </location>
</feature>
<dbReference type="Proteomes" id="UP000799440">
    <property type="component" value="Unassembled WGS sequence"/>
</dbReference>
<dbReference type="AlphaFoldDB" id="A0A6A6V5H5"/>
<dbReference type="EMBL" id="MU006584">
    <property type="protein sequence ID" value="KAF2745156.1"/>
    <property type="molecule type" value="Genomic_DNA"/>
</dbReference>
<proteinExistence type="predicted"/>
<reference evidence="3" key="1">
    <citation type="journal article" date="2020" name="Stud. Mycol.">
        <title>101 Dothideomycetes genomes: a test case for predicting lifestyles and emergence of pathogens.</title>
        <authorList>
            <person name="Haridas S."/>
            <person name="Albert R."/>
            <person name="Binder M."/>
            <person name="Bloem J."/>
            <person name="Labutti K."/>
            <person name="Salamov A."/>
            <person name="Andreopoulos B."/>
            <person name="Baker S."/>
            <person name="Barry K."/>
            <person name="Bills G."/>
            <person name="Bluhm B."/>
            <person name="Cannon C."/>
            <person name="Castanera R."/>
            <person name="Culley D."/>
            <person name="Daum C."/>
            <person name="Ezra D."/>
            <person name="Gonzalez J."/>
            <person name="Henrissat B."/>
            <person name="Kuo A."/>
            <person name="Liang C."/>
            <person name="Lipzen A."/>
            <person name="Lutzoni F."/>
            <person name="Magnuson J."/>
            <person name="Mondo S."/>
            <person name="Nolan M."/>
            <person name="Ohm R."/>
            <person name="Pangilinan J."/>
            <person name="Park H.-J."/>
            <person name="Ramirez L."/>
            <person name="Alfaro M."/>
            <person name="Sun H."/>
            <person name="Tritt A."/>
            <person name="Yoshinaga Y."/>
            <person name="Zwiers L.-H."/>
            <person name="Turgeon B."/>
            <person name="Goodwin S."/>
            <person name="Spatafora J."/>
            <person name="Crous P."/>
            <person name="Grigoriev I."/>
        </authorList>
    </citation>
    <scope>NUCLEOTIDE SEQUENCE</scope>
    <source>
        <strain evidence="3">CBS 119925</strain>
    </source>
</reference>
<gene>
    <name evidence="3" type="ORF">M011DRAFT_469866</name>
</gene>
<protein>
    <recommendedName>
        <fullName evidence="2">G-patch domain-containing protein</fullName>
    </recommendedName>
</protein>
<dbReference type="PANTHER" id="PTHR20923:SF1">
    <property type="entry name" value="G PATCH DOMAIN AND ANKYRIN REPEAT-CONTAINING PROTEIN 1"/>
    <property type="match status" value="1"/>
</dbReference>
<keyword evidence="4" id="KW-1185">Reference proteome</keyword>
<dbReference type="PROSITE" id="PS50174">
    <property type="entry name" value="G_PATCH"/>
    <property type="match status" value="1"/>
</dbReference>
<dbReference type="PANTHER" id="PTHR20923">
    <property type="entry name" value="BAT4 PROTEIN-RELATED"/>
    <property type="match status" value="1"/>
</dbReference>
<sequence length="252" mass="27805">MTQPSRFPEPDPNNTDDSDPDPDISTAPFNTITLPASFSNLRYRPVSFVPASTSDTPAPAAPKPLSIADQYLAIVFPNGVPKPSTTPAGPLCPTCNEAITEDSETLHYHSLGHQMALKRHTPSSIDRTRMGLKVMQKYGFDVDSGKGLGAAGEGIQYPIIVKEKRDNAGLGLEVRKQEDGKKGEKNVEEILHAGQVRKKVAEDKRKAQKLQRLFYGDEEREKYLEELEGLERGTRGGGFKMGGFKVVKRKRR</sequence>
<name>A0A6A6V5H5_9PLEO</name>
<dbReference type="GO" id="GO:0003676">
    <property type="term" value="F:nucleic acid binding"/>
    <property type="evidence" value="ECO:0007669"/>
    <property type="project" value="InterPro"/>
</dbReference>